<sequence length="239" mass="25234">MVKGNGLVLDPSRPGVLRLRLDRGQRRNALDPGLVSGLRDAFRTAVERVVILDSADPAVFCAGADLDLPDQVRAGLSDDLYALYEQMAAHPGPVIAVVEGPAVGGGAQLALAADLRVGGPAARFRFPGVGHGLAVGAWGLPALVGAGRAMDLCLTMRWVAADEAARIGLLTRLSDTPGDEALALADELLRCDRDAIRRVKAAIRDPALLERLAAERVGNRRAWDGSVAFLRQERGTPRG</sequence>
<evidence type="ECO:0000256" key="1">
    <source>
        <dbReference type="ARBA" id="ARBA00005254"/>
    </source>
</evidence>
<dbReference type="Gene3D" id="3.90.226.10">
    <property type="entry name" value="2-enoyl-CoA Hydratase, Chain A, domain 1"/>
    <property type="match status" value="1"/>
</dbReference>
<keyword evidence="6" id="KW-1185">Reference proteome</keyword>
<dbReference type="CDD" id="cd06558">
    <property type="entry name" value="crotonase-like"/>
    <property type="match status" value="1"/>
</dbReference>
<reference evidence="5 6" key="1">
    <citation type="submission" date="2019-01" db="EMBL/GenBank/DDBJ databases">
        <title>Sequencing the genomes of 1000 actinobacteria strains.</title>
        <authorList>
            <person name="Klenk H.-P."/>
        </authorList>
    </citation>
    <scope>NUCLEOTIDE SEQUENCE [LARGE SCALE GENOMIC DNA]</scope>
    <source>
        <strain evidence="5 6">DSM 43925</strain>
    </source>
</reference>
<dbReference type="InterPro" id="IPR001753">
    <property type="entry name" value="Enoyl-CoA_hydra/iso"/>
</dbReference>
<accession>A0A438LZG1</accession>
<evidence type="ECO:0000313" key="6">
    <source>
        <dbReference type="Proteomes" id="UP000284824"/>
    </source>
</evidence>
<dbReference type="GO" id="GO:0016829">
    <property type="term" value="F:lyase activity"/>
    <property type="evidence" value="ECO:0007669"/>
    <property type="project" value="UniProtKB-KW"/>
</dbReference>
<dbReference type="PANTHER" id="PTHR11941">
    <property type="entry name" value="ENOYL-COA HYDRATASE-RELATED"/>
    <property type="match status" value="1"/>
</dbReference>
<dbReference type="Pfam" id="PF00378">
    <property type="entry name" value="ECH_1"/>
    <property type="match status" value="1"/>
</dbReference>
<evidence type="ECO:0000256" key="3">
    <source>
        <dbReference type="ARBA" id="ARBA00023239"/>
    </source>
</evidence>
<protein>
    <submittedName>
        <fullName evidence="5">Enoyl-CoA hydratase/carnithine racemase</fullName>
    </submittedName>
</protein>
<comment type="caution">
    <text evidence="5">The sequence shown here is derived from an EMBL/GenBank/DDBJ whole genome shotgun (WGS) entry which is preliminary data.</text>
</comment>
<dbReference type="EMBL" id="SAUN01000001">
    <property type="protein sequence ID" value="RVX38791.1"/>
    <property type="molecule type" value="Genomic_DNA"/>
</dbReference>
<dbReference type="PANTHER" id="PTHR11941:SF169">
    <property type="entry name" value="(7AS)-7A-METHYL-1,5-DIOXO-2,3,5,6,7,7A-HEXAHYDRO-1H-INDENE-CARBOXYL-COA HYDROLASE"/>
    <property type="match status" value="1"/>
</dbReference>
<keyword evidence="2" id="KW-0443">Lipid metabolism</keyword>
<dbReference type="Proteomes" id="UP000284824">
    <property type="component" value="Unassembled WGS sequence"/>
</dbReference>
<organism evidence="5 6">
    <name type="scientific">Nonomuraea polychroma</name>
    <dbReference type="NCBI Taxonomy" id="46176"/>
    <lineage>
        <taxon>Bacteria</taxon>
        <taxon>Bacillati</taxon>
        <taxon>Actinomycetota</taxon>
        <taxon>Actinomycetes</taxon>
        <taxon>Streptosporangiales</taxon>
        <taxon>Streptosporangiaceae</taxon>
        <taxon>Nonomuraea</taxon>
    </lineage>
</organism>
<dbReference type="InterPro" id="IPR029045">
    <property type="entry name" value="ClpP/crotonase-like_dom_sf"/>
</dbReference>
<dbReference type="PROSITE" id="PS00166">
    <property type="entry name" value="ENOYL_COA_HYDRATASE"/>
    <property type="match status" value="1"/>
</dbReference>
<dbReference type="AlphaFoldDB" id="A0A438LZG1"/>
<comment type="similarity">
    <text evidence="1 4">Belongs to the enoyl-CoA hydratase/isomerase family.</text>
</comment>
<proteinExistence type="inferred from homology"/>
<keyword evidence="3" id="KW-0456">Lyase</keyword>
<dbReference type="OrthoDB" id="5174409at2"/>
<evidence type="ECO:0000256" key="4">
    <source>
        <dbReference type="RuleBase" id="RU003707"/>
    </source>
</evidence>
<dbReference type="RefSeq" id="WP_127931374.1">
    <property type="nucleotide sequence ID" value="NZ_SAUN01000001.1"/>
</dbReference>
<gene>
    <name evidence="5" type="ORF">EDD27_1119</name>
</gene>
<dbReference type="GO" id="GO:0006635">
    <property type="term" value="P:fatty acid beta-oxidation"/>
    <property type="evidence" value="ECO:0007669"/>
    <property type="project" value="TreeGrafter"/>
</dbReference>
<name>A0A438LZG1_9ACTN</name>
<evidence type="ECO:0000313" key="5">
    <source>
        <dbReference type="EMBL" id="RVX38791.1"/>
    </source>
</evidence>
<dbReference type="InterPro" id="IPR018376">
    <property type="entry name" value="Enoyl-CoA_hyd/isom_CS"/>
</dbReference>
<dbReference type="SUPFAM" id="SSF52096">
    <property type="entry name" value="ClpP/crotonase"/>
    <property type="match status" value="1"/>
</dbReference>
<evidence type="ECO:0000256" key="2">
    <source>
        <dbReference type="ARBA" id="ARBA00023098"/>
    </source>
</evidence>